<keyword evidence="3" id="KW-1185">Reference proteome</keyword>
<proteinExistence type="predicted"/>
<evidence type="ECO:0000259" key="1">
    <source>
        <dbReference type="Pfam" id="PF13723"/>
    </source>
</evidence>
<dbReference type="InterPro" id="IPR014030">
    <property type="entry name" value="Ketoacyl_synth_N"/>
</dbReference>
<dbReference type="InterPro" id="IPR016039">
    <property type="entry name" value="Thiolase-like"/>
</dbReference>
<organism evidence="2 3">
    <name type="scientific">Rhodocyclus tenuis</name>
    <name type="common">Rhodospirillum tenue</name>
    <dbReference type="NCBI Taxonomy" id="1066"/>
    <lineage>
        <taxon>Bacteria</taxon>
        <taxon>Pseudomonadati</taxon>
        <taxon>Pseudomonadota</taxon>
        <taxon>Betaproteobacteria</taxon>
        <taxon>Rhodocyclales</taxon>
        <taxon>Rhodocyclaceae</taxon>
        <taxon>Rhodocyclus</taxon>
    </lineage>
</organism>
<dbReference type="Pfam" id="PF13723">
    <property type="entry name" value="Ketoacyl-synt_2"/>
    <property type="match status" value="1"/>
</dbReference>
<dbReference type="RefSeq" id="WP_153117035.1">
    <property type="nucleotide sequence ID" value="NZ_JACIGE010000001.1"/>
</dbReference>
<dbReference type="SUPFAM" id="SSF53901">
    <property type="entry name" value="Thiolase-like"/>
    <property type="match status" value="1"/>
</dbReference>
<reference evidence="2 3" key="1">
    <citation type="submission" date="2020-08" db="EMBL/GenBank/DDBJ databases">
        <title>Genome sequencing of Purple Non-Sulfur Bacteria from various extreme environments.</title>
        <authorList>
            <person name="Mayer M."/>
        </authorList>
    </citation>
    <scope>NUCLEOTIDE SEQUENCE [LARGE SCALE GENOMIC DNA]</scope>
    <source>
        <strain evidence="2 3">2761</strain>
    </source>
</reference>
<name>A0A840G3D3_RHOTE</name>
<sequence>MSALSLYVDGIGLFGPGLPGWAQARTVLDGSSAFAIEAIRLPAAEALPPAERRRAGLAIKLSMAIGFEAVRAADADPALLPTVFSSTGGDCENCHNLLETLASNDRSVSPTRFHNSVHNAPAGYWSIATGCMAPSTSLCAYDATFAAGLLEASMQAVTSGKPCLLLAFDTAYPEPLNALRPIPHALGVALLLNPRETAAAQAKIALQLCRAAPTTMADAQLESLRHSVPAARSLPLLELLARRSSGRVVIEYIDALELAVEVAP</sequence>
<feature type="domain" description="Beta-ketoacyl synthase-like N-terminal" evidence="1">
    <location>
        <begin position="40"/>
        <end position="215"/>
    </location>
</feature>
<dbReference type="GO" id="GO:0016746">
    <property type="term" value="F:acyltransferase activity"/>
    <property type="evidence" value="ECO:0007669"/>
    <property type="project" value="InterPro"/>
</dbReference>
<dbReference type="AlphaFoldDB" id="A0A840G3D3"/>
<dbReference type="EMBL" id="JACIGE010000001">
    <property type="protein sequence ID" value="MBB4245811.1"/>
    <property type="molecule type" value="Genomic_DNA"/>
</dbReference>
<gene>
    <name evidence="2" type="ORF">GGD90_000160</name>
</gene>
<protein>
    <recommendedName>
        <fullName evidence="1">Beta-ketoacyl synthase-like N-terminal domain-containing protein</fullName>
    </recommendedName>
</protein>
<accession>A0A840G3D3</accession>
<evidence type="ECO:0000313" key="2">
    <source>
        <dbReference type="EMBL" id="MBB4245811.1"/>
    </source>
</evidence>
<dbReference type="Gene3D" id="3.40.47.10">
    <property type="match status" value="1"/>
</dbReference>
<evidence type="ECO:0000313" key="3">
    <source>
        <dbReference type="Proteomes" id="UP000587070"/>
    </source>
</evidence>
<comment type="caution">
    <text evidence="2">The sequence shown here is derived from an EMBL/GenBank/DDBJ whole genome shotgun (WGS) entry which is preliminary data.</text>
</comment>
<dbReference type="OrthoDB" id="9798676at2"/>
<dbReference type="Proteomes" id="UP000587070">
    <property type="component" value="Unassembled WGS sequence"/>
</dbReference>